<accession>A0A5Q0H2L2</accession>
<reference evidence="2" key="1">
    <citation type="journal article" date="2021" name="Curr. Microbiol.">
        <title>Complete genome of nocamycin-producing strain Saccharothrix syringae NRRL B-16468 reveals the biosynthetic potential for secondary metabolites.</title>
        <authorList>
            <person name="Mo X."/>
            <person name="Yang S."/>
        </authorList>
    </citation>
    <scope>NUCLEOTIDE SEQUENCE [LARGE SCALE GENOMIC DNA]</scope>
    <source>
        <strain evidence="2">ATCC 51364 / DSM 43886 / JCM 6844 / KCTC 9398 / NBRC 14523 / NRRL B-16468 / INA 2240</strain>
    </source>
</reference>
<name>A0A5Q0H2L2_SACSY</name>
<gene>
    <name evidence="1" type="ORF">EKG83_26365</name>
</gene>
<organism evidence="1 2">
    <name type="scientific">Saccharothrix syringae</name>
    <name type="common">Nocardiopsis syringae</name>
    <dbReference type="NCBI Taxonomy" id="103733"/>
    <lineage>
        <taxon>Bacteria</taxon>
        <taxon>Bacillati</taxon>
        <taxon>Actinomycetota</taxon>
        <taxon>Actinomycetes</taxon>
        <taxon>Pseudonocardiales</taxon>
        <taxon>Pseudonocardiaceae</taxon>
        <taxon>Saccharothrix</taxon>
    </lineage>
</organism>
<dbReference type="AlphaFoldDB" id="A0A5Q0H2L2"/>
<dbReference type="OrthoDB" id="9951608at2"/>
<dbReference type="RefSeq" id="WP_033434931.1">
    <property type="nucleotide sequence ID" value="NZ_CP034550.1"/>
</dbReference>
<dbReference type="KEGG" id="ssyi:EKG83_26365"/>
<proteinExistence type="predicted"/>
<evidence type="ECO:0000313" key="1">
    <source>
        <dbReference type="EMBL" id="QFZ20466.1"/>
    </source>
</evidence>
<dbReference type="Proteomes" id="UP000325787">
    <property type="component" value="Chromosome"/>
</dbReference>
<evidence type="ECO:0000313" key="2">
    <source>
        <dbReference type="Proteomes" id="UP000325787"/>
    </source>
</evidence>
<protein>
    <submittedName>
        <fullName evidence="1">Uncharacterized protein</fullName>
    </submittedName>
</protein>
<dbReference type="EMBL" id="CP034550">
    <property type="protein sequence ID" value="QFZ20466.1"/>
    <property type="molecule type" value="Genomic_DNA"/>
</dbReference>
<sequence length="175" mass="19523">MTIGYLTFVTRTRTMGFDYDTPVLVIHTDTAREISHLPFVEQILREDGATAITPIARGTSAIANPQRGSEPRDHRLAPVPVSDMWLQVMRGEYDRRAKVIMVLEPVNDTGTAPSDELPVTGFAPDAPLPHWLAAVFTEELRIANQDVPVVSDFQNTIVAFPHVFRSVEEWAGTQR</sequence>
<keyword evidence="2" id="KW-1185">Reference proteome</keyword>